<organism evidence="2 3">
    <name type="scientific">Meloidogyne enterolobii</name>
    <name type="common">Root-knot nematode worm</name>
    <name type="synonym">Meloidogyne mayaguensis</name>
    <dbReference type="NCBI Taxonomy" id="390850"/>
    <lineage>
        <taxon>Eukaryota</taxon>
        <taxon>Metazoa</taxon>
        <taxon>Ecdysozoa</taxon>
        <taxon>Nematoda</taxon>
        <taxon>Chromadorea</taxon>
        <taxon>Rhabditida</taxon>
        <taxon>Tylenchina</taxon>
        <taxon>Tylenchomorpha</taxon>
        <taxon>Tylenchoidea</taxon>
        <taxon>Meloidogynidae</taxon>
        <taxon>Meloidogyninae</taxon>
        <taxon>Meloidogyne</taxon>
    </lineage>
</organism>
<reference evidence="2 3" key="1">
    <citation type="submission" date="2020-08" db="EMBL/GenBank/DDBJ databases">
        <authorList>
            <person name="Koutsovoulos G."/>
            <person name="Danchin GJ E."/>
        </authorList>
    </citation>
    <scope>NUCLEOTIDE SEQUENCE [LARGE SCALE GENOMIC DNA]</scope>
</reference>
<dbReference type="OrthoDB" id="5816387at2759"/>
<feature type="signal peptide" evidence="1">
    <location>
        <begin position="1"/>
        <end position="23"/>
    </location>
</feature>
<dbReference type="Proteomes" id="UP000580250">
    <property type="component" value="Unassembled WGS sequence"/>
</dbReference>
<comment type="caution">
    <text evidence="2">The sequence shown here is derived from an EMBL/GenBank/DDBJ whole genome shotgun (WGS) entry which is preliminary data.</text>
</comment>
<keyword evidence="1" id="KW-0732">Signal</keyword>
<evidence type="ECO:0000313" key="3">
    <source>
        <dbReference type="Proteomes" id="UP000580250"/>
    </source>
</evidence>
<dbReference type="AlphaFoldDB" id="A0A6V7W092"/>
<sequence length="166" mass="18019">MSNKMKLILPFISFFAFICFNNGMVHNNLGDFNNEFWRADGNNTQNQKCQATKPCFSDNDCQTNGTCVGNRICECTCGENAPFTVPSISFLVETLNGSPQSKCGGLKNACNETTNKCECEKAYKLAGFANLTDAIERICAPAKSCAKNDDCFGMTCALGTCHCPNA</sequence>
<protein>
    <submittedName>
        <fullName evidence="2">Uncharacterized protein</fullName>
    </submittedName>
</protein>
<name>A0A6V7W092_MELEN</name>
<feature type="chain" id="PRO_5027752644" evidence="1">
    <location>
        <begin position="24"/>
        <end position="166"/>
    </location>
</feature>
<gene>
    <name evidence="2" type="ORF">MENT_LOCUS32102</name>
</gene>
<accession>A0A6V7W092</accession>
<proteinExistence type="predicted"/>
<evidence type="ECO:0000313" key="2">
    <source>
        <dbReference type="EMBL" id="CAD2180048.1"/>
    </source>
</evidence>
<evidence type="ECO:0000256" key="1">
    <source>
        <dbReference type="SAM" id="SignalP"/>
    </source>
</evidence>
<dbReference type="EMBL" id="CAJEWN010000360">
    <property type="protein sequence ID" value="CAD2180048.1"/>
    <property type="molecule type" value="Genomic_DNA"/>
</dbReference>